<evidence type="ECO:0000256" key="1">
    <source>
        <dbReference type="ARBA" id="ARBA00004141"/>
    </source>
</evidence>
<dbReference type="OrthoDB" id="9811701at2"/>
<organism evidence="6 7">
    <name type="scientific">Evansella caseinilytica</name>
    <dbReference type="NCBI Taxonomy" id="1503961"/>
    <lineage>
        <taxon>Bacteria</taxon>
        <taxon>Bacillati</taxon>
        <taxon>Bacillota</taxon>
        <taxon>Bacilli</taxon>
        <taxon>Bacillales</taxon>
        <taxon>Bacillaceae</taxon>
        <taxon>Evansella</taxon>
    </lineage>
</organism>
<feature type="transmembrane region" description="Helical" evidence="5">
    <location>
        <begin position="89"/>
        <end position="111"/>
    </location>
</feature>
<dbReference type="GO" id="GO:0016020">
    <property type="term" value="C:membrane"/>
    <property type="evidence" value="ECO:0007669"/>
    <property type="project" value="UniProtKB-SubCell"/>
</dbReference>
<evidence type="ECO:0000256" key="2">
    <source>
        <dbReference type="ARBA" id="ARBA00022692"/>
    </source>
</evidence>
<dbReference type="Pfam" id="PF04172">
    <property type="entry name" value="LrgB"/>
    <property type="match status" value="1"/>
</dbReference>
<keyword evidence="4 5" id="KW-0472">Membrane</keyword>
<name>A0A1H3U0L0_9BACI</name>
<dbReference type="EMBL" id="FNPI01000017">
    <property type="protein sequence ID" value="SDZ55888.1"/>
    <property type="molecule type" value="Genomic_DNA"/>
</dbReference>
<evidence type="ECO:0000313" key="6">
    <source>
        <dbReference type="EMBL" id="SDZ55888.1"/>
    </source>
</evidence>
<comment type="subcellular location">
    <subcellularLocation>
        <location evidence="1">Membrane</location>
        <topology evidence="1">Multi-pass membrane protein</topology>
    </subcellularLocation>
</comment>
<dbReference type="GO" id="GO:0016787">
    <property type="term" value="F:hydrolase activity"/>
    <property type="evidence" value="ECO:0007669"/>
    <property type="project" value="UniProtKB-KW"/>
</dbReference>
<evidence type="ECO:0000256" key="5">
    <source>
        <dbReference type="SAM" id="Phobius"/>
    </source>
</evidence>
<dbReference type="Proteomes" id="UP000198935">
    <property type="component" value="Unassembled WGS sequence"/>
</dbReference>
<accession>A0A1H3U0L0</accession>
<gene>
    <name evidence="6" type="ORF">SAMN05421736_11731</name>
</gene>
<evidence type="ECO:0000256" key="3">
    <source>
        <dbReference type="ARBA" id="ARBA00022989"/>
    </source>
</evidence>
<feature type="transmembrane region" description="Helical" evidence="5">
    <location>
        <begin position="201"/>
        <end position="221"/>
    </location>
</feature>
<keyword evidence="3 5" id="KW-1133">Transmembrane helix</keyword>
<protein>
    <submittedName>
        <fullName evidence="6">Putative effector of murein hydrolase</fullName>
    </submittedName>
</protein>
<feature type="transmembrane region" description="Helical" evidence="5">
    <location>
        <begin position="60"/>
        <end position="77"/>
    </location>
</feature>
<keyword evidence="2 5" id="KW-0812">Transmembrane</keyword>
<feature type="transmembrane region" description="Helical" evidence="5">
    <location>
        <begin position="145"/>
        <end position="168"/>
    </location>
</feature>
<proteinExistence type="predicted"/>
<evidence type="ECO:0000256" key="4">
    <source>
        <dbReference type="ARBA" id="ARBA00023136"/>
    </source>
</evidence>
<dbReference type="AlphaFoldDB" id="A0A1H3U0L0"/>
<keyword evidence="7" id="KW-1185">Reference proteome</keyword>
<evidence type="ECO:0000313" key="7">
    <source>
        <dbReference type="Proteomes" id="UP000198935"/>
    </source>
</evidence>
<dbReference type="PANTHER" id="PTHR30249">
    <property type="entry name" value="PUTATIVE SEROTONIN TRANSPORTER"/>
    <property type="match status" value="1"/>
</dbReference>
<dbReference type="STRING" id="1503961.SAMN05421736_11731"/>
<keyword evidence="6" id="KW-0378">Hydrolase</keyword>
<dbReference type="PANTHER" id="PTHR30249:SF0">
    <property type="entry name" value="PLASTIDAL GLYCOLATE_GLYCERATE TRANSLOCATOR 1, CHLOROPLASTIC"/>
    <property type="match status" value="1"/>
</dbReference>
<feature type="transmembrane region" description="Helical" evidence="5">
    <location>
        <begin position="34"/>
        <end position="51"/>
    </location>
</feature>
<dbReference type="InterPro" id="IPR007300">
    <property type="entry name" value="CidB/LrgB"/>
</dbReference>
<sequence length="222" mass="23198">MIVTLLSMIVTAVAYIFSRRVATVWKSPLTTPVFLSSLIIIGVFLLTGISYEQYGPAKELLTYLLGPATVALAVPIYKNRELIRKLAIPVSIGIVAGSTATIAVSIIFGRILHLSHELITALGVKSATVPIAVEVIGIIDGDVSLTAAFVMLTGVIGAMVGPWFLNVVKITDPVSRGLAIGTISHGIGTAEIAREGELQGAAAGIAMALAAVFTSIAVPMWF</sequence>
<reference evidence="7" key="1">
    <citation type="submission" date="2016-10" db="EMBL/GenBank/DDBJ databases">
        <authorList>
            <person name="Varghese N."/>
            <person name="Submissions S."/>
        </authorList>
    </citation>
    <scope>NUCLEOTIDE SEQUENCE [LARGE SCALE GENOMIC DNA]</scope>
    <source>
        <strain evidence="7">SP</strain>
    </source>
</reference>